<organism evidence="19 20">
    <name type="scientific">Allopusillimonas soli</name>
    <dbReference type="NCBI Taxonomy" id="659016"/>
    <lineage>
        <taxon>Bacteria</taxon>
        <taxon>Pseudomonadati</taxon>
        <taxon>Pseudomonadota</taxon>
        <taxon>Betaproteobacteria</taxon>
        <taxon>Burkholderiales</taxon>
        <taxon>Alcaligenaceae</taxon>
        <taxon>Allopusillimonas</taxon>
    </lineage>
</organism>
<keyword evidence="4" id="KW-1134">Transmembrane beta strand</keyword>
<keyword evidence="5" id="KW-0762">Sugar transport</keyword>
<accession>A0A853FEG4</accession>
<evidence type="ECO:0000256" key="6">
    <source>
        <dbReference type="ARBA" id="ARBA00022692"/>
    </source>
</evidence>
<feature type="domain" description="Soluble ligand binding" evidence="17">
    <location>
        <begin position="167"/>
        <end position="210"/>
    </location>
</feature>
<keyword evidence="13" id="KW-0998">Cell outer membrane</keyword>
<keyword evidence="10" id="KW-0626">Porin</keyword>
<dbReference type="InterPro" id="IPR054765">
    <property type="entry name" value="SLBB_dom"/>
</dbReference>
<dbReference type="PANTHER" id="PTHR33619">
    <property type="entry name" value="POLYSACCHARIDE EXPORT PROTEIN GFCE-RELATED"/>
    <property type="match status" value="1"/>
</dbReference>
<dbReference type="OrthoDB" id="9808421at2"/>
<dbReference type="Pfam" id="PF02563">
    <property type="entry name" value="Poly_export"/>
    <property type="match status" value="1"/>
</dbReference>
<keyword evidence="6" id="KW-0812">Transmembrane</keyword>
<evidence type="ECO:0000256" key="14">
    <source>
        <dbReference type="ARBA" id="ARBA00023288"/>
    </source>
</evidence>
<dbReference type="Gene3D" id="3.30.1950.10">
    <property type="entry name" value="wza like domain"/>
    <property type="match status" value="1"/>
</dbReference>
<evidence type="ECO:0000259" key="16">
    <source>
        <dbReference type="Pfam" id="PF02563"/>
    </source>
</evidence>
<keyword evidence="11" id="KW-0472">Membrane</keyword>
<evidence type="ECO:0000256" key="3">
    <source>
        <dbReference type="ARBA" id="ARBA00022448"/>
    </source>
</evidence>
<evidence type="ECO:0000256" key="5">
    <source>
        <dbReference type="ARBA" id="ARBA00022597"/>
    </source>
</evidence>
<keyword evidence="9" id="KW-0406">Ion transport</keyword>
<evidence type="ECO:0000256" key="12">
    <source>
        <dbReference type="ARBA" id="ARBA00023139"/>
    </source>
</evidence>
<dbReference type="Gene3D" id="3.10.560.10">
    <property type="entry name" value="Outer membrane lipoprotein wza domain like"/>
    <property type="match status" value="2"/>
</dbReference>
<dbReference type="EMBL" id="JACCEW010000002">
    <property type="protein sequence ID" value="NYT36436.1"/>
    <property type="molecule type" value="Genomic_DNA"/>
</dbReference>
<comment type="caution">
    <text evidence="19">The sequence shown here is derived from an EMBL/GenBank/DDBJ whole genome shotgun (WGS) entry which is preliminary data.</text>
</comment>
<name>A0A853FEG4_9BURK</name>
<evidence type="ECO:0000256" key="1">
    <source>
        <dbReference type="ARBA" id="ARBA00004571"/>
    </source>
</evidence>
<feature type="domain" description="SLBB" evidence="18">
    <location>
        <begin position="243"/>
        <end position="330"/>
    </location>
</feature>
<evidence type="ECO:0000313" key="20">
    <source>
        <dbReference type="Proteomes" id="UP000580517"/>
    </source>
</evidence>
<dbReference type="GO" id="GO:0015159">
    <property type="term" value="F:polysaccharide transmembrane transporter activity"/>
    <property type="evidence" value="ECO:0007669"/>
    <property type="project" value="InterPro"/>
</dbReference>
<dbReference type="Proteomes" id="UP000580517">
    <property type="component" value="Unassembled WGS sequence"/>
</dbReference>
<keyword evidence="12" id="KW-0564">Palmitate</keyword>
<evidence type="ECO:0000256" key="10">
    <source>
        <dbReference type="ARBA" id="ARBA00023114"/>
    </source>
</evidence>
<evidence type="ECO:0000256" key="4">
    <source>
        <dbReference type="ARBA" id="ARBA00022452"/>
    </source>
</evidence>
<dbReference type="PANTHER" id="PTHR33619:SF3">
    <property type="entry name" value="POLYSACCHARIDE EXPORT PROTEIN GFCE-RELATED"/>
    <property type="match status" value="1"/>
</dbReference>
<evidence type="ECO:0000256" key="7">
    <source>
        <dbReference type="ARBA" id="ARBA00022729"/>
    </source>
</evidence>
<comment type="subcellular location">
    <subcellularLocation>
        <location evidence="1">Cell outer membrane</location>
        <topology evidence="1">Multi-pass membrane protein</topology>
    </subcellularLocation>
</comment>
<keyword evidence="7 15" id="KW-0732">Signal</keyword>
<proteinExistence type="inferred from homology"/>
<dbReference type="GO" id="GO:0009279">
    <property type="term" value="C:cell outer membrane"/>
    <property type="evidence" value="ECO:0007669"/>
    <property type="project" value="UniProtKB-SubCell"/>
</dbReference>
<dbReference type="InterPro" id="IPR019554">
    <property type="entry name" value="Soluble_ligand-bd"/>
</dbReference>
<evidence type="ECO:0000256" key="8">
    <source>
        <dbReference type="ARBA" id="ARBA00023047"/>
    </source>
</evidence>
<keyword evidence="3" id="KW-0813">Transport</keyword>
<evidence type="ECO:0000256" key="13">
    <source>
        <dbReference type="ARBA" id="ARBA00023237"/>
    </source>
</evidence>
<evidence type="ECO:0000256" key="9">
    <source>
        <dbReference type="ARBA" id="ARBA00023065"/>
    </source>
</evidence>
<keyword evidence="14" id="KW-0449">Lipoprotein</keyword>
<keyword evidence="8" id="KW-0625">Polysaccharide transport</keyword>
<evidence type="ECO:0000259" key="17">
    <source>
        <dbReference type="Pfam" id="PF10531"/>
    </source>
</evidence>
<dbReference type="InterPro" id="IPR049712">
    <property type="entry name" value="Poly_export"/>
</dbReference>
<dbReference type="Pfam" id="PF22461">
    <property type="entry name" value="SLBB_2"/>
    <property type="match status" value="1"/>
</dbReference>
<dbReference type="AlphaFoldDB" id="A0A853FEG4"/>
<reference evidence="19 20" key="1">
    <citation type="submission" date="2020-07" db="EMBL/GenBank/DDBJ databases">
        <title>Taxonomic revisions and descriptions of new bacterial species based on genomic comparisons in the high-G+C-content subgroup of the family Alcaligenaceae.</title>
        <authorList>
            <person name="Szabo A."/>
            <person name="Felfoldi T."/>
        </authorList>
    </citation>
    <scope>NUCLEOTIDE SEQUENCE [LARGE SCALE GENOMIC DNA]</scope>
    <source>
        <strain evidence="19 20">DSM 25264</strain>
    </source>
</reference>
<feature type="chain" id="PRO_5032542618" evidence="15">
    <location>
        <begin position="23"/>
        <end position="360"/>
    </location>
</feature>
<protein>
    <submittedName>
        <fullName evidence="19">Polysaccharide biosynthesis/export family protein</fullName>
    </submittedName>
</protein>
<keyword evidence="20" id="KW-1185">Reference proteome</keyword>
<dbReference type="GO" id="GO:0015288">
    <property type="term" value="F:porin activity"/>
    <property type="evidence" value="ECO:0007669"/>
    <property type="project" value="UniProtKB-KW"/>
</dbReference>
<dbReference type="GO" id="GO:0046930">
    <property type="term" value="C:pore complex"/>
    <property type="evidence" value="ECO:0007669"/>
    <property type="project" value="UniProtKB-KW"/>
</dbReference>
<feature type="domain" description="Polysaccharide export protein N-terminal" evidence="16">
    <location>
        <begin position="74"/>
        <end position="158"/>
    </location>
</feature>
<evidence type="ECO:0000313" key="19">
    <source>
        <dbReference type="EMBL" id="NYT36436.1"/>
    </source>
</evidence>
<evidence type="ECO:0000256" key="15">
    <source>
        <dbReference type="SAM" id="SignalP"/>
    </source>
</evidence>
<dbReference type="GO" id="GO:0006811">
    <property type="term" value="P:monoatomic ion transport"/>
    <property type="evidence" value="ECO:0007669"/>
    <property type="project" value="UniProtKB-KW"/>
</dbReference>
<feature type="signal peptide" evidence="15">
    <location>
        <begin position="1"/>
        <end position="22"/>
    </location>
</feature>
<gene>
    <name evidence="19" type="ORF">H0A68_06090</name>
</gene>
<dbReference type="InterPro" id="IPR003715">
    <property type="entry name" value="Poly_export_N"/>
</dbReference>
<sequence>MTLVLGMLAILAGCGGSVFSGAGPTKGDILEPPTEEGVETPPYTLIELSADTIKPYLRPAEAEPVADVSAMPMPEAKLIPGDVISVTISDSAAEGALFAPLAAGGTVFERVRVNAEGRISLPYVGRPKVAGLTLPGVEDRIRKNIESVATDPQVHVSLVGDLSGSVLVAGAVKAPGRYSALQGPLTLLDAINEAGGPLLEPHLVKVVLRTGGNASTYSYQDLLSGANRPVPPHSEIIVERARKRFVAMGAVEKPGLMDLPSEHPSLLEVLGSVGGLDERRADARGVFVFRLVDQPDGQTEAKVFRLDMRKPTAIFLAREFLVQPEDAVYVTNAHVYEFQKLISPIVQVMVLGRTVENVSR</sequence>
<comment type="similarity">
    <text evidence="2">Belongs to the BexD/CtrA/VexA family.</text>
</comment>
<dbReference type="Pfam" id="PF10531">
    <property type="entry name" value="SLBB"/>
    <property type="match status" value="1"/>
</dbReference>
<evidence type="ECO:0000256" key="2">
    <source>
        <dbReference type="ARBA" id="ARBA00009450"/>
    </source>
</evidence>
<evidence type="ECO:0000256" key="11">
    <source>
        <dbReference type="ARBA" id="ARBA00023136"/>
    </source>
</evidence>
<evidence type="ECO:0000259" key="18">
    <source>
        <dbReference type="Pfam" id="PF22461"/>
    </source>
</evidence>